<dbReference type="InterPro" id="IPR050345">
    <property type="entry name" value="Aliph_Amidase/BUP"/>
</dbReference>
<dbReference type="PANTHER" id="PTHR43674:SF16">
    <property type="entry name" value="CARBON-NITROGEN FAMILY, PUTATIVE (AFU_ORTHOLOGUE AFUA_5G02350)-RELATED"/>
    <property type="match status" value="1"/>
</dbReference>
<feature type="domain" description="CN hydrolase" evidence="2">
    <location>
        <begin position="8"/>
        <end position="251"/>
    </location>
</feature>
<dbReference type="Gene3D" id="3.60.110.10">
    <property type="entry name" value="Carbon-nitrogen hydrolase"/>
    <property type="match status" value="2"/>
</dbReference>
<dbReference type="PANTHER" id="PTHR43674">
    <property type="entry name" value="NITRILASE C965.09-RELATED"/>
    <property type="match status" value="1"/>
</dbReference>
<accession>A0A2T0LEQ5</accession>
<gene>
    <name evidence="3" type="ORF">CLV97_11284</name>
</gene>
<evidence type="ECO:0000313" key="3">
    <source>
        <dbReference type="EMBL" id="PRX40606.1"/>
    </source>
</evidence>
<dbReference type="InterPro" id="IPR036526">
    <property type="entry name" value="C-N_Hydrolase_sf"/>
</dbReference>
<keyword evidence="1 3" id="KW-0378">Hydrolase</keyword>
<evidence type="ECO:0000256" key="1">
    <source>
        <dbReference type="ARBA" id="ARBA00022801"/>
    </source>
</evidence>
<keyword evidence="4" id="KW-1185">Reference proteome</keyword>
<protein>
    <submittedName>
        <fullName evidence="3">Putative amidohydrolase</fullName>
    </submittedName>
</protein>
<dbReference type="Pfam" id="PF00795">
    <property type="entry name" value="CN_hydrolase"/>
    <property type="match status" value="2"/>
</dbReference>
<dbReference type="EMBL" id="PVNE01000012">
    <property type="protein sequence ID" value="PRX40606.1"/>
    <property type="molecule type" value="Genomic_DNA"/>
</dbReference>
<dbReference type="SUPFAM" id="SSF56317">
    <property type="entry name" value="Carbon-nitrogen hydrolase"/>
    <property type="match status" value="2"/>
</dbReference>
<name>A0A2T0LEQ5_9BACL</name>
<feature type="domain" description="CN hydrolase" evidence="2">
    <location>
        <begin position="290"/>
        <end position="545"/>
    </location>
</feature>
<dbReference type="CDD" id="cd07197">
    <property type="entry name" value="nitrilase"/>
    <property type="match status" value="1"/>
</dbReference>
<organism evidence="3 4">
    <name type="scientific">Planifilum fimeticola</name>
    <dbReference type="NCBI Taxonomy" id="201975"/>
    <lineage>
        <taxon>Bacteria</taxon>
        <taxon>Bacillati</taxon>
        <taxon>Bacillota</taxon>
        <taxon>Bacilli</taxon>
        <taxon>Bacillales</taxon>
        <taxon>Thermoactinomycetaceae</taxon>
        <taxon>Planifilum</taxon>
    </lineage>
</organism>
<dbReference type="AlphaFoldDB" id="A0A2T0LEQ5"/>
<dbReference type="RefSeq" id="WP_106345208.1">
    <property type="nucleotide sequence ID" value="NZ_PVNE01000012.1"/>
</dbReference>
<sequence>MGRSISPFYAASIQFNPRLNRREENIDALYEVVRRAAESGARLIVTPEMATTGYQYRDRKAIAPFVDTIPGKTTRRFGEIAERYGAYIVLGMAEADPETGLFYNAAALIGPGGVLGKYRKLHLWAAEETWACPGDLGVPVFPTEIGRIAIMICMDAAYFETARLAALRGADILAFPTNSSGQTVTLLQDRARSNGLYIVGANRSDTEEGFRMVGASALWSPRGELLAATPYRADPEQKRDEPTWIAARIDPALYANPAKERLKERRPELYADLLLHRGSWGFPADPPRRIAVAVLQYEPLPGNKAANLEKVRKLLGKAAFPDSGQRLIVLPELSLTGPARGLPKERIRRWAETASGFTVREMGRLARMYRASVVFGLIERRGEALYNAAVLLNPEGEIAGIYRKAHLEAEEKRWALPGNELPVFPTEELGRVGLMLGEDALFPETAGVMAVNRADLVVIPSAFREGTGCERVRYPGQAAEPVGMIPWDTIARDVQSPVVVANFVGTPYRLQGRGSVYTPRQDGESTRVWSASGEREEVLVARFRTLRERGWFNQEKLNATRRTAFYKPLVFPEGTFPPDL</sequence>
<proteinExistence type="predicted"/>
<dbReference type="Proteomes" id="UP000237797">
    <property type="component" value="Unassembled WGS sequence"/>
</dbReference>
<reference evidence="3 4" key="1">
    <citation type="submission" date="2018-03" db="EMBL/GenBank/DDBJ databases">
        <title>Genomic Encyclopedia of Archaeal and Bacterial Type Strains, Phase II (KMG-II): from individual species to whole genera.</title>
        <authorList>
            <person name="Goeker M."/>
        </authorList>
    </citation>
    <scope>NUCLEOTIDE SEQUENCE [LARGE SCALE GENOMIC DNA]</scope>
    <source>
        <strain evidence="3 4">DSM 44946</strain>
    </source>
</reference>
<dbReference type="GO" id="GO:0016811">
    <property type="term" value="F:hydrolase activity, acting on carbon-nitrogen (but not peptide) bonds, in linear amides"/>
    <property type="evidence" value="ECO:0007669"/>
    <property type="project" value="TreeGrafter"/>
</dbReference>
<evidence type="ECO:0000313" key="4">
    <source>
        <dbReference type="Proteomes" id="UP000237797"/>
    </source>
</evidence>
<dbReference type="InterPro" id="IPR003010">
    <property type="entry name" value="C-N_Hydrolase"/>
</dbReference>
<dbReference type="PROSITE" id="PS50263">
    <property type="entry name" value="CN_HYDROLASE"/>
    <property type="match status" value="2"/>
</dbReference>
<dbReference type="OrthoDB" id="9811121at2"/>
<comment type="caution">
    <text evidence="3">The sequence shown here is derived from an EMBL/GenBank/DDBJ whole genome shotgun (WGS) entry which is preliminary data.</text>
</comment>
<evidence type="ECO:0000259" key="2">
    <source>
        <dbReference type="PROSITE" id="PS50263"/>
    </source>
</evidence>